<protein>
    <submittedName>
        <fullName evidence="3">Uncharacterized protein</fullName>
    </submittedName>
</protein>
<dbReference type="PATRIC" id="fig|134601.6.peg.1503"/>
<keyword evidence="2" id="KW-1133">Transmembrane helix</keyword>
<gene>
    <name evidence="3" type="ORF">AFA91_07235</name>
</gene>
<dbReference type="EMBL" id="CP012150">
    <property type="protein sequence ID" value="AKS36154.1"/>
    <property type="molecule type" value="Genomic_DNA"/>
</dbReference>
<evidence type="ECO:0000256" key="1">
    <source>
        <dbReference type="SAM" id="MobiDB-lite"/>
    </source>
</evidence>
<feature type="region of interest" description="Disordered" evidence="1">
    <location>
        <begin position="92"/>
        <end position="118"/>
    </location>
</feature>
<sequence length="389" mass="41200">MTLPPPPGSFGQQPPHGGHAGGGSPESWPQYPGGPMPAPPVGPPPWGPQQQWGANGPTPPNRGGKAKWVLGGLAVVLAIALAVVVTVLVTRPNDGKDTAGRTPLGPDAQLASAGDTGPVSIITDDPTCDAWNTVAGESASVTNSVKWDDRDTSIPASAWTDDQRAMYDRVATAMTRAADQAEGLVTQTPHRVIRELYEQFIAYTRAFVETVPSYVPADNNLTVAASGAGNGLANLCGAIRYRSAQAVAPLVPGASNPSYQSRDDERTTTLLLTDNNPICGPWNSLVSKFSEDTRAWREIDKNISAADWTPEQKAMNDQVAPVMLASADEMERLGRESGSPALEDIAILAAQYRRGFVASLPTYTSADSYLELTTTNLVRLINWACKAVS</sequence>
<dbReference type="STRING" id="134601.AFA91_07235"/>
<keyword evidence="2" id="KW-0812">Transmembrane</keyword>
<feature type="region of interest" description="Disordered" evidence="1">
    <location>
        <begin position="1"/>
        <end position="63"/>
    </location>
</feature>
<name>A0A0K0XFG4_MYCGD</name>
<feature type="transmembrane region" description="Helical" evidence="2">
    <location>
        <begin position="68"/>
        <end position="89"/>
    </location>
</feature>
<keyword evidence="2" id="KW-0472">Membrane</keyword>
<dbReference type="AlphaFoldDB" id="A0A0K0XFG4"/>
<organism evidence="3 4">
    <name type="scientific">Mycolicibacterium goodii</name>
    <name type="common">Mycobacterium goodii</name>
    <dbReference type="NCBI Taxonomy" id="134601"/>
    <lineage>
        <taxon>Bacteria</taxon>
        <taxon>Bacillati</taxon>
        <taxon>Actinomycetota</taxon>
        <taxon>Actinomycetes</taxon>
        <taxon>Mycobacteriales</taxon>
        <taxon>Mycobacteriaceae</taxon>
        <taxon>Mycolicibacterium</taxon>
    </lineage>
</organism>
<dbReference type="KEGG" id="mgo:AFA91_07235"/>
<proteinExistence type="predicted"/>
<evidence type="ECO:0000313" key="3">
    <source>
        <dbReference type="EMBL" id="AKS36154.1"/>
    </source>
</evidence>
<reference evidence="3 4" key="1">
    <citation type="submission" date="2015-07" db="EMBL/GenBank/DDBJ databases">
        <title>Complete genome sequence of Mycobacterium goodii X7B, a facultative thermophilic biodesulfurizing bacterium.</title>
        <authorList>
            <person name="Yu B."/>
            <person name="Li F."/>
            <person name="Xu P."/>
        </authorList>
    </citation>
    <scope>NUCLEOTIDE SEQUENCE [LARGE SCALE GENOMIC DNA]</scope>
    <source>
        <strain evidence="3 4">X7B</strain>
    </source>
</reference>
<evidence type="ECO:0000313" key="4">
    <source>
        <dbReference type="Proteomes" id="UP000062255"/>
    </source>
</evidence>
<feature type="compositionally biased region" description="Pro residues" evidence="1">
    <location>
        <begin position="32"/>
        <end position="47"/>
    </location>
</feature>
<evidence type="ECO:0000256" key="2">
    <source>
        <dbReference type="SAM" id="Phobius"/>
    </source>
</evidence>
<dbReference type="Proteomes" id="UP000062255">
    <property type="component" value="Chromosome"/>
</dbReference>
<accession>A0A0K0XFG4</accession>